<accession>A0A9D7FQQ3</accession>
<evidence type="ECO:0000256" key="1">
    <source>
        <dbReference type="ARBA" id="ARBA00004196"/>
    </source>
</evidence>
<comment type="subcellular location">
    <subcellularLocation>
        <location evidence="1">Cell envelope</location>
    </subcellularLocation>
</comment>
<dbReference type="PANTHER" id="PTHR33376">
    <property type="match status" value="1"/>
</dbReference>
<dbReference type="Gene3D" id="3.40.190.170">
    <property type="entry name" value="Bacterial extracellular solute-binding protein, family 7"/>
    <property type="match status" value="1"/>
</dbReference>
<dbReference type="Proteomes" id="UP001296969">
    <property type="component" value="Unassembled WGS sequence"/>
</dbReference>
<keyword evidence="3" id="KW-0813">Transport</keyword>
<evidence type="ECO:0000256" key="2">
    <source>
        <dbReference type="ARBA" id="ARBA00009023"/>
    </source>
</evidence>
<comment type="caution">
    <text evidence="7">The sequence shown here is derived from an EMBL/GenBank/DDBJ whole genome shotgun (WGS) entry which is preliminary data.</text>
</comment>
<dbReference type="RefSeq" id="WP_228397093.1">
    <property type="nucleotide sequence ID" value="NZ_JADRCP010000001.1"/>
</dbReference>
<organism evidence="7 8">
    <name type="scientific">Limnobaculum xujianqingii</name>
    <dbReference type="NCBI Taxonomy" id="2738837"/>
    <lineage>
        <taxon>Bacteria</taxon>
        <taxon>Pseudomonadati</taxon>
        <taxon>Pseudomonadota</taxon>
        <taxon>Gammaproteobacteria</taxon>
        <taxon>Enterobacterales</taxon>
        <taxon>Budviciaceae</taxon>
        <taxon>Limnobaculum</taxon>
    </lineage>
</organism>
<evidence type="ECO:0000256" key="5">
    <source>
        <dbReference type="SAM" id="SignalP"/>
    </source>
</evidence>
<dbReference type="InterPro" id="IPR018389">
    <property type="entry name" value="DctP_fam"/>
</dbReference>
<dbReference type="NCBIfam" id="TIGR00787">
    <property type="entry name" value="dctP"/>
    <property type="match status" value="1"/>
</dbReference>
<dbReference type="EMBL" id="JADRCQ010000001">
    <property type="protein sequence ID" value="MBK5071803.1"/>
    <property type="molecule type" value="Genomic_DNA"/>
</dbReference>
<evidence type="ECO:0000256" key="3">
    <source>
        <dbReference type="ARBA" id="ARBA00022448"/>
    </source>
</evidence>
<protein>
    <submittedName>
        <fullName evidence="7">TRAP transporter substrate-binding protein</fullName>
    </submittedName>
</protein>
<sequence>MSNKIQHSLRKTLVCTCMGLTMMAGSAISSLANAAPTVSFRVYSSLPADENSAHYVWFQRFQNNLEANENLKGKIKLNYFPNGMLGKEADATQQVRIGAINMMISGSSIWATLVPEVGVLDLGYLFKDYEHVGRALDGKPGKQLSDMMMQKANVMVLGYGYSLGARNIYTKKVVDSPADLKNLKVRVLPVPNFIATLNSMGTVAIPMPGGEVYSGLQMGVIDGVEHDAATVFASKYYEIAKNATLTQHIYNPVLIAMNKASFERIPENLRADVLAAATEATNYERQQSQSMEKNAIVELEKKGVVFKATDRDYFKQQVQPVWNEFITKYPDIKPIVDEITSAENK</sequence>
<keyword evidence="9" id="KW-1185">Reference proteome</keyword>
<dbReference type="EMBL" id="JADRCP010000001">
    <property type="protein sequence ID" value="MBK5175112.1"/>
    <property type="molecule type" value="Genomic_DNA"/>
</dbReference>
<dbReference type="PIRSF" id="PIRSF006470">
    <property type="entry name" value="DctB"/>
    <property type="match status" value="1"/>
</dbReference>
<proteinExistence type="inferred from homology"/>
<comment type="similarity">
    <text evidence="2">Belongs to the bacterial solute-binding protein 7 family.</text>
</comment>
<reference evidence="7 9" key="1">
    <citation type="submission" date="2020-11" db="EMBL/GenBank/DDBJ databases">
        <title>Insectihabitans protaetiae gen. nov. sp. nov. and Insectihabitans allomyrinae sp. nov., isolated from larvae of Protaetia brevitarsis seulensis and Allomyrina dichotoma, respectively.</title>
        <authorList>
            <person name="Lee S.D."/>
            <person name="Byeon Y.-S."/>
            <person name="Kim S.-M."/>
            <person name="Yang H.L."/>
            <person name="Kim I.S."/>
        </authorList>
    </citation>
    <scope>NUCLEOTIDE SEQUENCE</scope>
    <source>
        <strain evidence="7">CWB-B4</strain>
        <strain evidence="6 9">CWB-B43</strain>
    </source>
</reference>
<evidence type="ECO:0000313" key="7">
    <source>
        <dbReference type="EMBL" id="MBK5175112.1"/>
    </source>
</evidence>
<dbReference type="GO" id="GO:0055085">
    <property type="term" value="P:transmembrane transport"/>
    <property type="evidence" value="ECO:0007669"/>
    <property type="project" value="InterPro"/>
</dbReference>
<dbReference type="CDD" id="cd13603">
    <property type="entry name" value="PBP2_TRAP_Siap_TeaA_like"/>
    <property type="match status" value="1"/>
</dbReference>
<dbReference type="InterPro" id="IPR004682">
    <property type="entry name" value="TRAP_DctP"/>
</dbReference>
<dbReference type="AlphaFoldDB" id="A0A9D7FQQ3"/>
<dbReference type="GO" id="GO:0030288">
    <property type="term" value="C:outer membrane-bounded periplasmic space"/>
    <property type="evidence" value="ECO:0007669"/>
    <property type="project" value="InterPro"/>
</dbReference>
<evidence type="ECO:0000313" key="9">
    <source>
        <dbReference type="Proteomes" id="UP001296969"/>
    </source>
</evidence>
<feature type="signal peptide" evidence="5">
    <location>
        <begin position="1"/>
        <end position="34"/>
    </location>
</feature>
<name>A0A9D7FQQ3_9GAMM</name>
<gene>
    <name evidence="7" type="ORF">I2492_02075</name>
    <name evidence="6" type="ORF">I2493_02075</name>
</gene>
<evidence type="ECO:0000256" key="4">
    <source>
        <dbReference type="ARBA" id="ARBA00022729"/>
    </source>
</evidence>
<feature type="chain" id="PRO_5039109875" evidence="5">
    <location>
        <begin position="35"/>
        <end position="345"/>
    </location>
</feature>
<dbReference type="NCBIfam" id="NF037995">
    <property type="entry name" value="TRAP_S1"/>
    <property type="match status" value="1"/>
</dbReference>
<evidence type="ECO:0000313" key="6">
    <source>
        <dbReference type="EMBL" id="MBK5071803.1"/>
    </source>
</evidence>
<evidence type="ECO:0000313" key="8">
    <source>
        <dbReference type="Proteomes" id="UP000807542"/>
    </source>
</evidence>
<dbReference type="Pfam" id="PF03480">
    <property type="entry name" value="DctP"/>
    <property type="match status" value="1"/>
</dbReference>
<dbReference type="PANTHER" id="PTHR33376:SF4">
    <property type="entry name" value="SIALIC ACID-BINDING PERIPLASMIC PROTEIN SIAP"/>
    <property type="match status" value="1"/>
</dbReference>
<dbReference type="InterPro" id="IPR038404">
    <property type="entry name" value="TRAP_DctP_sf"/>
</dbReference>
<dbReference type="Proteomes" id="UP000807542">
    <property type="component" value="Unassembled WGS sequence"/>
</dbReference>
<keyword evidence="4 5" id="KW-0732">Signal</keyword>